<dbReference type="InterPro" id="IPR003593">
    <property type="entry name" value="AAA+_ATPase"/>
</dbReference>
<evidence type="ECO:0000313" key="3">
    <source>
        <dbReference type="EMBL" id="MCQ4769660.1"/>
    </source>
</evidence>
<dbReference type="GO" id="GO:0005524">
    <property type="term" value="F:ATP binding"/>
    <property type="evidence" value="ECO:0007669"/>
    <property type="project" value="InterPro"/>
</dbReference>
<comment type="similarity">
    <text evidence="1">Belongs to the GSP E family.</text>
</comment>
<dbReference type="InterPro" id="IPR006321">
    <property type="entry name" value="PilT/PilU"/>
</dbReference>
<reference evidence="3" key="1">
    <citation type="submission" date="2022-06" db="EMBL/GenBank/DDBJ databases">
        <title>Isolation of gut microbiota from human fecal samples.</title>
        <authorList>
            <person name="Pamer E.G."/>
            <person name="Barat B."/>
            <person name="Waligurski E."/>
            <person name="Medina S."/>
            <person name="Paddock L."/>
            <person name="Mostad J."/>
        </authorList>
    </citation>
    <scope>NUCLEOTIDE SEQUENCE</scope>
    <source>
        <strain evidence="3">DFI.9.91</strain>
    </source>
</reference>
<proteinExistence type="inferred from homology"/>
<dbReference type="NCBIfam" id="TIGR01420">
    <property type="entry name" value="pilT_fam"/>
    <property type="match status" value="1"/>
</dbReference>
<dbReference type="PANTHER" id="PTHR30486">
    <property type="entry name" value="TWITCHING MOTILITY PROTEIN PILT"/>
    <property type="match status" value="1"/>
</dbReference>
<dbReference type="Proteomes" id="UP001204562">
    <property type="component" value="Unassembled WGS sequence"/>
</dbReference>
<gene>
    <name evidence="3" type="ORF">NE579_04145</name>
</gene>
<dbReference type="GO" id="GO:0016887">
    <property type="term" value="F:ATP hydrolysis activity"/>
    <property type="evidence" value="ECO:0007669"/>
    <property type="project" value="InterPro"/>
</dbReference>
<dbReference type="CDD" id="cd01131">
    <property type="entry name" value="PilT"/>
    <property type="match status" value="1"/>
</dbReference>
<evidence type="ECO:0000259" key="2">
    <source>
        <dbReference type="PROSITE" id="PS00662"/>
    </source>
</evidence>
<dbReference type="InterPro" id="IPR027417">
    <property type="entry name" value="P-loop_NTPase"/>
</dbReference>
<dbReference type="SUPFAM" id="SSF52540">
    <property type="entry name" value="P-loop containing nucleoside triphosphate hydrolases"/>
    <property type="match status" value="1"/>
</dbReference>
<sequence length="362" mass="39322">MPLTDILQNAVTREASDVLVVAGLPVDYKINGRLCREGEKLFPAQTLALTQELYSLAGRDMTKLLDTGDDDFSFAVSGLSRFRVNALRQRGSLALVIRVVSFNLPDRHALGIPDNVMAFADYPHGLVLVTGPAGSGKTTTLACLVDHVNSTREAHVVTIEDPIEYLHQHKMSVVTQRELYTDTASYDAALRAALREAPDIILLGEMRDAETIKAAVTAAETGHLVISTLHTIGAANTVDRIVDAFPPAQQQQIRTQLALVLEGVVSQQLLQAEDGAQVPAFEVMTVNPAVRNMIRESKAFQLDSVIASSSQEGMVTMDQSILRLVQAGRVHPDTALRHAANSDWMIRRLAALAGGAEKNQMR</sequence>
<dbReference type="Gene3D" id="3.30.450.90">
    <property type="match status" value="1"/>
</dbReference>
<organism evidence="3 4">
    <name type="scientific">Intestinimonas massiliensis</name>
    <name type="common">ex Afouda et al. 2020</name>
    <dbReference type="NCBI Taxonomy" id="1673721"/>
    <lineage>
        <taxon>Bacteria</taxon>
        <taxon>Bacillati</taxon>
        <taxon>Bacillota</taxon>
        <taxon>Clostridia</taxon>
        <taxon>Eubacteriales</taxon>
        <taxon>Intestinimonas</taxon>
    </lineage>
</organism>
<dbReference type="SMART" id="SM00382">
    <property type="entry name" value="AAA"/>
    <property type="match status" value="1"/>
</dbReference>
<dbReference type="EMBL" id="JANFYS010000006">
    <property type="protein sequence ID" value="MCQ4769660.1"/>
    <property type="molecule type" value="Genomic_DNA"/>
</dbReference>
<dbReference type="PANTHER" id="PTHR30486:SF16">
    <property type="entry name" value="TWITCHING MOTILITY PROTEIN PILT"/>
    <property type="match status" value="1"/>
</dbReference>
<dbReference type="AlphaFoldDB" id="A0AAW5JMQ9"/>
<dbReference type="RefSeq" id="WP_256303381.1">
    <property type="nucleotide sequence ID" value="NZ_JANFYS010000006.1"/>
</dbReference>
<name>A0AAW5JMQ9_9FIRM</name>
<evidence type="ECO:0000256" key="1">
    <source>
        <dbReference type="ARBA" id="ARBA00006611"/>
    </source>
</evidence>
<feature type="domain" description="Bacterial type II secretion system protein E" evidence="2">
    <location>
        <begin position="194"/>
        <end position="208"/>
    </location>
</feature>
<dbReference type="InterPro" id="IPR050921">
    <property type="entry name" value="T4SS_GSP_E_ATPase"/>
</dbReference>
<protein>
    <submittedName>
        <fullName evidence="3">PilT/PilU family type 4a pilus ATPase</fullName>
    </submittedName>
</protein>
<dbReference type="Pfam" id="PF00437">
    <property type="entry name" value="T2SSE"/>
    <property type="match status" value="1"/>
</dbReference>
<dbReference type="InterPro" id="IPR001482">
    <property type="entry name" value="T2SS/T4SS_dom"/>
</dbReference>
<comment type="caution">
    <text evidence="3">The sequence shown here is derived from an EMBL/GenBank/DDBJ whole genome shotgun (WGS) entry which is preliminary data.</text>
</comment>
<evidence type="ECO:0000313" key="4">
    <source>
        <dbReference type="Proteomes" id="UP001204562"/>
    </source>
</evidence>
<dbReference type="Gene3D" id="3.40.50.300">
    <property type="entry name" value="P-loop containing nucleotide triphosphate hydrolases"/>
    <property type="match status" value="1"/>
</dbReference>
<dbReference type="PROSITE" id="PS00662">
    <property type="entry name" value="T2SP_E"/>
    <property type="match status" value="1"/>
</dbReference>
<accession>A0AAW5JMQ9</accession>